<dbReference type="Proteomes" id="UP000284434">
    <property type="component" value="Unassembled WGS sequence"/>
</dbReference>
<evidence type="ECO:0000313" key="1">
    <source>
        <dbReference type="EMBL" id="RGY09316.1"/>
    </source>
</evidence>
<name>A0A413IFQ7_9BACT</name>
<protein>
    <submittedName>
        <fullName evidence="1">Uncharacterized protein</fullName>
    </submittedName>
</protein>
<organism evidence="1 2">
    <name type="scientific">Odoribacter splanchnicus</name>
    <dbReference type="NCBI Taxonomy" id="28118"/>
    <lineage>
        <taxon>Bacteria</taxon>
        <taxon>Pseudomonadati</taxon>
        <taxon>Bacteroidota</taxon>
        <taxon>Bacteroidia</taxon>
        <taxon>Bacteroidales</taxon>
        <taxon>Odoribacteraceae</taxon>
        <taxon>Odoribacter</taxon>
    </lineage>
</organism>
<dbReference type="EMBL" id="QSCO01000003">
    <property type="protein sequence ID" value="RGY09316.1"/>
    <property type="molecule type" value="Genomic_DNA"/>
</dbReference>
<dbReference type="RefSeq" id="WP_013612797.1">
    <property type="nucleotide sequence ID" value="NZ_JABWDG010000016.1"/>
</dbReference>
<dbReference type="GeneID" id="61275849"/>
<proteinExistence type="predicted"/>
<accession>A0A413IFQ7</accession>
<reference evidence="1 2" key="1">
    <citation type="submission" date="2018-08" db="EMBL/GenBank/DDBJ databases">
        <title>A genome reference for cultivated species of the human gut microbiota.</title>
        <authorList>
            <person name="Zou Y."/>
            <person name="Xue W."/>
            <person name="Luo G."/>
        </authorList>
    </citation>
    <scope>NUCLEOTIDE SEQUENCE [LARGE SCALE GENOMIC DNA]</scope>
    <source>
        <strain evidence="1 2">OF03-11</strain>
    </source>
</reference>
<sequence length="155" mass="17793">MQQNYTDIADYFEQLADKHKQIKTFCRYELDELLSKTASIKAFPCLVVEGFDFDFAGSSPDNILKNRHGAFSIVDKCDIFNPAKRCETLERTEIIAGQILSKMVDDKRQRLPLMTSFEINSAEGLNFINPILGYAFCRISFTFKTKIGEDLTVWQ</sequence>
<dbReference type="AlphaFoldDB" id="A0A413IFQ7"/>
<evidence type="ECO:0000313" key="2">
    <source>
        <dbReference type="Proteomes" id="UP000284434"/>
    </source>
</evidence>
<gene>
    <name evidence="1" type="ORF">DXA53_03280</name>
</gene>
<comment type="caution">
    <text evidence="1">The sequence shown here is derived from an EMBL/GenBank/DDBJ whole genome shotgun (WGS) entry which is preliminary data.</text>
</comment>